<evidence type="ECO:0000259" key="2">
    <source>
        <dbReference type="Pfam" id="PF05378"/>
    </source>
</evidence>
<evidence type="ECO:0000259" key="1">
    <source>
        <dbReference type="Pfam" id="PF01968"/>
    </source>
</evidence>
<feature type="domain" description="Acetophenone carboxylase-like C-terminal" evidence="3">
    <location>
        <begin position="503"/>
        <end position="671"/>
    </location>
</feature>
<dbReference type="InterPro" id="IPR049517">
    <property type="entry name" value="ACX-like_C"/>
</dbReference>
<dbReference type="Proteomes" id="UP000000263">
    <property type="component" value="Chromosome"/>
</dbReference>
<dbReference type="InterPro" id="IPR008040">
    <property type="entry name" value="Hydant_A_N"/>
</dbReference>
<gene>
    <name evidence="4" type="ordered locus">Rcas_4426</name>
</gene>
<feature type="domain" description="Hydantoinase/oxoprolinase N-terminal" evidence="2">
    <location>
        <begin position="4"/>
        <end position="168"/>
    </location>
</feature>
<dbReference type="STRING" id="383372.Rcas_4426"/>
<protein>
    <submittedName>
        <fullName evidence="4">5-oxoprolinase (ATP-hydrolyzing)</fullName>
        <ecNumber evidence="4">3.5.2.9</ecNumber>
    </submittedName>
</protein>
<dbReference type="GO" id="GO:0017168">
    <property type="term" value="F:5-oxoprolinase (ATP-hydrolyzing) activity"/>
    <property type="evidence" value="ECO:0007669"/>
    <property type="project" value="UniProtKB-EC"/>
</dbReference>
<dbReference type="GO" id="GO:0006749">
    <property type="term" value="P:glutathione metabolic process"/>
    <property type="evidence" value="ECO:0007669"/>
    <property type="project" value="TreeGrafter"/>
</dbReference>
<dbReference type="Pfam" id="PF05378">
    <property type="entry name" value="Hydant_A_N"/>
    <property type="match status" value="1"/>
</dbReference>
<organism evidence="4 5">
    <name type="scientific">Roseiflexus castenholzii (strain DSM 13941 / HLO8)</name>
    <dbReference type="NCBI Taxonomy" id="383372"/>
    <lineage>
        <taxon>Bacteria</taxon>
        <taxon>Bacillati</taxon>
        <taxon>Chloroflexota</taxon>
        <taxon>Chloroflexia</taxon>
        <taxon>Chloroflexales</taxon>
        <taxon>Roseiflexineae</taxon>
        <taxon>Roseiflexaceae</taxon>
        <taxon>Roseiflexus</taxon>
    </lineage>
</organism>
<keyword evidence="4" id="KW-0378">Hydrolase</keyword>
<keyword evidence="5" id="KW-1185">Reference proteome</keyword>
<dbReference type="HOGENOM" id="CLU_002157_1_2_0"/>
<dbReference type="AlphaFoldDB" id="A7NS96"/>
<dbReference type="KEGG" id="rca:Rcas_4426"/>
<feature type="domain" description="Hydantoinase A/oxoprolinase" evidence="1">
    <location>
        <begin position="196"/>
        <end position="484"/>
    </location>
</feature>
<reference evidence="4 5" key="1">
    <citation type="submission" date="2007-08" db="EMBL/GenBank/DDBJ databases">
        <title>Complete sequence of Roseiflexus castenholzii DSM 13941.</title>
        <authorList>
            <consortium name="US DOE Joint Genome Institute"/>
            <person name="Copeland A."/>
            <person name="Lucas S."/>
            <person name="Lapidus A."/>
            <person name="Barry K."/>
            <person name="Glavina del Rio T."/>
            <person name="Dalin E."/>
            <person name="Tice H."/>
            <person name="Pitluck S."/>
            <person name="Thompson L.S."/>
            <person name="Brettin T."/>
            <person name="Bruce D."/>
            <person name="Detter J.C."/>
            <person name="Han C."/>
            <person name="Tapia R."/>
            <person name="Schmutz J."/>
            <person name="Larimer F."/>
            <person name="Land M."/>
            <person name="Hauser L."/>
            <person name="Kyrpides N."/>
            <person name="Mikhailova N."/>
            <person name="Bryant D.A."/>
            <person name="Hanada S."/>
            <person name="Tsukatani Y."/>
            <person name="Richardson P."/>
        </authorList>
    </citation>
    <scope>NUCLEOTIDE SEQUENCE [LARGE SCALE GENOMIC DNA]</scope>
    <source>
        <strain evidence="5">DSM 13941 / HLO8</strain>
    </source>
</reference>
<dbReference type="PANTHER" id="PTHR11365:SF23">
    <property type="entry name" value="HYPOTHETICAL 5-OXOPROLINASE (EUROFUNG)-RELATED"/>
    <property type="match status" value="1"/>
</dbReference>
<dbReference type="PANTHER" id="PTHR11365">
    <property type="entry name" value="5-OXOPROLINASE RELATED"/>
    <property type="match status" value="1"/>
</dbReference>
<dbReference type="Pfam" id="PF19278">
    <property type="entry name" value="Hydant_A_C"/>
    <property type="match status" value="1"/>
</dbReference>
<evidence type="ECO:0000259" key="3">
    <source>
        <dbReference type="Pfam" id="PF19278"/>
    </source>
</evidence>
<dbReference type="EC" id="3.5.2.9" evidence="4"/>
<dbReference type="InterPro" id="IPR043129">
    <property type="entry name" value="ATPase_NBD"/>
</dbReference>
<name>A7NS96_ROSCS</name>
<dbReference type="RefSeq" id="WP_012122863.1">
    <property type="nucleotide sequence ID" value="NC_009767.1"/>
</dbReference>
<dbReference type="InterPro" id="IPR045079">
    <property type="entry name" value="Oxoprolinase-like"/>
</dbReference>
<proteinExistence type="predicted"/>
<dbReference type="OrthoDB" id="9768323at2"/>
<evidence type="ECO:0000313" key="5">
    <source>
        <dbReference type="Proteomes" id="UP000000263"/>
    </source>
</evidence>
<dbReference type="Pfam" id="PF01968">
    <property type="entry name" value="Hydantoinase_A"/>
    <property type="match status" value="1"/>
</dbReference>
<dbReference type="SUPFAM" id="SSF53067">
    <property type="entry name" value="Actin-like ATPase domain"/>
    <property type="match status" value="1"/>
</dbReference>
<sequence>MDILGIDIGGTFTDFVLLRNGRVRIYKTLSTPDDPACALLQGVDTLGAPATIVHGTTVATNALLERRGAATALVTTGGFGDVLVIGRGNRPTLYDLNVTRLDPPVPEAWRFELIERMLPDGSVLTPLDDSELARLVAWIGEHPVESVAICLLHSYANPSHEDQVIAALDRAARTSQRSLFIFASHRVLPEPREYERTSTTVVNAYVSPILGRYLDRLGPALRDRGVRSIRIMASDGGSMGLVTARELAARATLSGPAGGVVGAYAVARRAGFNRIITFDMGGTSTDVALVDGTLPHTSESQVGGLPVRLPSLDIHTVGAGGGSLARIDAGGALRVGPQSAGADPGPACYGRGTLPTVTDANLLLGRLQADYFLGGHMTLDVERARMAFITLAHDLFGAQSPDDEQRAALGVVRIANALMERAIRAISVERGDDPRDCALVAFGGAGPLHAAHLAAALGIRTVLIPRYPGVLSALGMIAADVTRESSRALLTTLDALDTTTLAVHIAALADEALAALAADGEDLNGCRIECVLDLRYAGQSYELPTSLESGWEKSPTPLTDLAERFHALHERRYGHAMRERRIEAVTLRVRAVSPRSAIDFAPEELPPRASPLMPRTVVQAALNGDTAALEPAPLYERDDLRPGDAIDGPAIIAQFDATTIAPPGWRVVVDADLNLIMTPLSPRLSPSAVPPA</sequence>
<dbReference type="GO" id="GO:0005829">
    <property type="term" value="C:cytosol"/>
    <property type="evidence" value="ECO:0007669"/>
    <property type="project" value="TreeGrafter"/>
</dbReference>
<dbReference type="eggNOG" id="COG0145">
    <property type="taxonomic scope" value="Bacteria"/>
</dbReference>
<evidence type="ECO:0000313" key="4">
    <source>
        <dbReference type="EMBL" id="ABU60442.1"/>
    </source>
</evidence>
<dbReference type="EMBL" id="CP000804">
    <property type="protein sequence ID" value="ABU60442.1"/>
    <property type="molecule type" value="Genomic_DNA"/>
</dbReference>
<dbReference type="InterPro" id="IPR002821">
    <property type="entry name" value="Hydantoinase_A"/>
</dbReference>
<accession>A7NS96</accession>